<reference evidence="3 4" key="1">
    <citation type="journal article" date="2012" name="Genome Biol.">
        <title>Genome and low-iron response of an oceanic diatom adapted to chronic iron limitation.</title>
        <authorList>
            <person name="Lommer M."/>
            <person name="Specht M."/>
            <person name="Roy A.S."/>
            <person name="Kraemer L."/>
            <person name="Andreson R."/>
            <person name="Gutowska M.A."/>
            <person name="Wolf J."/>
            <person name="Bergner S.V."/>
            <person name="Schilhabel M.B."/>
            <person name="Klostermeier U.C."/>
            <person name="Beiko R.G."/>
            <person name="Rosenstiel P."/>
            <person name="Hippler M."/>
            <person name="Laroche J."/>
        </authorList>
    </citation>
    <scope>NUCLEOTIDE SEQUENCE [LARGE SCALE GENOMIC DNA]</scope>
    <source>
        <strain evidence="3 4">CCMP1005</strain>
    </source>
</reference>
<dbReference type="InterPro" id="IPR010987">
    <property type="entry name" value="Glutathione-S-Trfase_C-like"/>
</dbReference>
<evidence type="ECO:0000259" key="2">
    <source>
        <dbReference type="PROSITE" id="PS50405"/>
    </source>
</evidence>
<evidence type="ECO:0000313" key="4">
    <source>
        <dbReference type="Proteomes" id="UP000266841"/>
    </source>
</evidence>
<dbReference type="SUPFAM" id="SSF52833">
    <property type="entry name" value="Thioredoxin-like"/>
    <property type="match status" value="1"/>
</dbReference>
<dbReference type="InterPro" id="IPR004045">
    <property type="entry name" value="Glutathione_S-Trfase_N"/>
</dbReference>
<dbReference type="InterPro" id="IPR040079">
    <property type="entry name" value="Glutathione_S-Trfase"/>
</dbReference>
<dbReference type="OMA" id="LDDTYPG"/>
<dbReference type="Pfam" id="PF13409">
    <property type="entry name" value="GST_N_2"/>
    <property type="match status" value="1"/>
</dbReference>
<evidence type="ECO:0000256" key="1">
    <source>
        <dbReference type="SAM" id="SignalP"/>
    </source>
</evidence>
<name>K0RLB9_THAOC</name>
<keyword evidence="4" id="KW-1185">Reference proteome</keyword>
<proteinExistence type="predicted"/>
<sequence>MRRSLLINITLLVGVGGFVAGTPGGERQQTMLAGGYDATVGADPSTPIQLFALPGNTCPYVQRTHMCLLELGIPFDVTEISGKPDWYLKINPRGKVPSIRVPASDYATIYESAICNEFLCDYYRSNNEEECTLMPDDPYARAEIRLLNDHCDSLGKAQFTYLMNKDEAKDEELRSAMDDALGVYEEALAKRRGQYLLGDDFTLADIHVFPFIQRLSVTHRHWKGYELSPERFPRLTGWIGACSERESARQSSMSEEKTISVYRKFVEADYSFGGLNKNK</sequence>
<dbReference type="eggNOG" id="KOG0406">
    <property type="taxonomic scope" value="Eukaryota"/>
</dbReference>
<organism evidence="3 4">
    <name type="scientific">Thalassiosira oceanica</name>
    <name type="common">Marine diatom</name>
    <dbReference type="NCBI Taxonomy" id="159749"/>
    <lineage>
        <taxon>Eukaryota</taxon>
        <taxon>Sar</taxon>
        <taxon>Stramenopiles</taxon>
        <taxon>Ochrophyta</taxon>
        <taxon>Bacillariophyta</taxon>
        <taxon>Coscinodiscophyceae</taxon>
        <taxon>Thalassiosirophycidae</taxon>
        <taxon>Thalassiosirales</taxon>
        <taxon>Thalassiosiraceae</taxon>
        <taxon>Thalassiosira</taxon>
    </lineage>
</organism>
<feature type="domain" description="GST C-terminal" evidence="2">
    <location>
        <begin position="137"/>
        <end position="265"/>
    </location>
</feature>
<dbReference type="InterPro" id="IPR036282">
    <property type="entry name" value="Glutathione-S-Trfase_C_sf"/>
</dbReference>
<dbReference type="GO" id="GO:0005737">
    <property type="term" value="C:cytoplasm"/>
    <property type="evidence" value="ECO:0007669"/>
    <property type="project" value="TreeGrafter"/>
</dbReference>
<dbReference type="PROSITE" id="PS50405">
    <property type="entry name" value="GST_CTER"/>
    <property type="match status" value="1"/>
</dbReference>
<dbReference type="InterPro" id="IPR036249">
    <property type="entry name" value="Thioredoxin-like_sf"/>
</dbReference>
<accession>K0RLB9</accession>
<keyword evidence="1" id="KW-0732">Signal</keyword>
<dbReference type="PANTHER" id="PTHR43968:SF6">
    <property type="entry name" value="GLUTATHIONE S-TRANSFERASE OMEGA"/>
    <property type="match status" value="1"/>
</dbReference>
<dbReference type="CDD" id="cd00299">
    <property type="entry name" value="GST_C_family"/>
    <property type="match status" value="1"/>
</dbReference>
<dbReference type="OrthoDB" id="4951845at2759"/>
<dbReference type="InterPro" id="IPR050983">
    <property type="entry name" value="GST_Omega/HSP26"/>
</dbReference>
<gene>
    <name evidence="3" type="ORF">THAOC_31442</name>
</gene>
<dbReference type="Gene3D" id="1.20.1050.10">
    <property type="match status" value="1"/>
</dbReference>
<dbReference type="SUPFAM" id="SSF47616">
    <property type="entry name" value="GST C-terminal domain-like"/>
    <property type="match status" value="1"/>
</dbReference>
<protein>
    <recommendedName>
        <fullName evidence="2">GST C-terminal domain-containing protein</fullName>
    </recommendedName>
</protein>
<dbReference type="Proteomes" id="UP000266841">
    <property type="component" value="Unassembled WGS sequence"/>
</dbReference>
<dbReference type="SFLD" id="SFLDG00358">
    <property type="entry name" value="Main_(cytGST)"/>
    <property type="match status" value="1"/>
</dbReference>
<dbReference type="EMBL" id="AGNL01044551">
    <property type="protein sequence ID" value="EJK49656.1"/>
    <property type="molecule type" value="Genomic_DNA"/>
</dbReference>
<dbReference type="Gene3D" id="3.40.30.10">
    <property type="entry name" value="Glutaredoxin"/>
    <property type="match status" value="1"/>
</dbReference>
<feature type="chain" id="PRO_5003840389" description="GST C-terminal domain-containing protein" evidence="1">
    <location>
        <begin position="22"/>
        <end position="279"/>
    </location>
</feature>
<feature type="signal peptide" evidence="1">
    <location>
        <begin position="1"/>
        <end position="21"/>
    </location>
</feature>
<dbReference type="Pfam" id="PF13410">
    <property type="entry name" value="GST_C_2"/>
    <property type="match status" value="1"/>
</dbReference>
<comment type="caution">
    <text evidence="3">The sequence shown here is derived from an EMBL/GenBank/DDBJ whole genome shotgun (WGS) entry which is preliminary data.</text>
</comment>
<dbReference type="SFLD" id="SFLDS00019">
    <property type="entry name" value="Glutathione_Transferase_(cytos"/>
    <property type="match status" value="1"/>
</dbReference>
<evidence type="ECO:0000313" key="3">
    <source>
        <dbReference type="EMBL" id="EJK49656.1"/>
    </source>
</evidence>
<dbReference type="PANTHER" id="PTHR43968">
    <property type="match status" value="1"/>
</dbReference>
<dbReference type="AlphaFoldDB" id="K0RLB9"/>